<reference evidence="3" key="1">
    <citation type="submission" date="2017-04" db="EMBL/GenBank/DDBJ databases">
        <authorList>
            <person name="Song Y."/>
            <person name="Cho B.-K."/>
        </authorList>
    </citation>
    <scope>NUCLEOTIDE SEQUENCE [LARGE SCALE GENOMIC DNA]</scope>
    <source>
        <strain evidence="3">SL1</strain>
    </source>
</reference>
<dbReference type="Gene3D" id="3.40.50.12090">
    <property type="match status" value="1"/>
</dbReference>
<keyword evidence="1" id="KW-0732">Signal</keyword>
<name>A0A2U8DSN0_9CLOT</name>
<evidence type="ECO:0000313" key="2">
    <source>
        <dbReference type="EMBL" id="AWI05786.1"/>
    </source>
</evidence>
<evidence type="ECO:0000256" key="1">
    <source>
        <dbReference type="SAM" id="SignalP"/>
    </source>
</evidence>
<organism evidence="2 3">
    <name type="scientific">Clostridium drakei</name>
    <dbReference type="NCBI Taxonomy" id="332101"/>
    <lineage>
        <taxon>Bacteria</taxon>
        <taxon>Bacillati</taxon>
        <taxon>Bacillota</taxon>
        <taxon>Clostridia</taxon>
        <taxon>Eubacteriales</taxon>
        <taxon>Clostridiaceae</taxon>
        <taxon>Clostridium</taxon>
    </lineage>
</organism>
<protein>
    <submittedName>
        <fullName evidence="2">Cell wall-binding protein</fullName>
    </submittedName>
</protein>
<proteinExistence type="predicted"/>
<evidence type="ECO:0000313" key="3">
    <source>
        <dbReference type="Proteomes" id="UP000244910"/>
    </source>
</evidence>
<dbReference type="OrthoDB" id="1937221at2"/>
<dbReference type="PANTHER" id="PTHR30032:SF8">
    <property type="entry name" value="GERMINATION-SPECIFIC N-ACETYLMURAMOYL-L-ALANINE AMIDASE"/>
    <property type="match status" value="1"/>
</dbReference>
<dbReference type="FunFam" id="3.40.50.12090:FF:000001">
    <property type="entry name" value="Cell surface protein"/>
    <property type="match status" value="1"/>
</dbReference>
<dbReference type="AlphaFoldDB" id="A0A2U8DSN0"/>
<keyword evidence="3" id="KW-1185">Reference proteome</keyword>
<feature type="signal peptide" evidence="1">
    <location>
        <begin position="1"/>
        <end position="27"/>
    </location>
</feature>
<sequence length="516" mass="56556">MHIKKYIFSLFIMGAMFFLMSPTTVFADSPVTSTDFYKTYTDVSIVKIAAEKGTVDQQIADYLHSSKNPIDVKAAVVNALGWKIDGKNNAEDYVKLVYSKNIYELDIDSLSGDEIFCISYMMALDDYFHVDKALTLMDKAYEKNNTSFTIAIIRSVLKGQTALDNGNWGMVWFNTENVLNDKTLVKDMKQEAIDNILAYMKLYDGYITDKPNTKAVLNRLSGNDRYSTAAEVSKYGWSDQAKYAILASGNSFPDALSAAPLAKKYDAPILLTDKDKMPEATISELKRLQVKSVYIVGGTGVISSNIDNELSKIGISCIRLQGKDRYETSVKIAEQLGTPTELAVATGDDYSDALSIAPFAANKGMPILLVPKDNVPDSIKAYLANKNIKKTYIVGNCEIISDNVGNQFPNGYRILGSTKYARNQAVISEFSKDADWNTVFISSGENFPDALSGTAIAARSASPVILVSSDSSILVNTYMKNKTSLVSKFNVLGGESVVPSSILNSVFSLGNIIKNK</sequence>
<dbReference type="RefSeq" id="WP_032077051.1">
    <property type="nucleotide sequence ID" value="NZ_CP020953.1"/>
</dbReference>
<dbReference type="Pfam" id="PF04122">
    <property type="entry name" value="CW_binding_2"/>
    <property type="match status" value="3"/>
</dbReference>
<dbReference type="PANTHER" id="PTHR30032">
    <property type="entry name" value="N-ACETYLMURAMOYL-L-ALANINE AMIDASE-RELATED"/>
    <property type="match status" value="1"/>
</dbReference>
<accession>A0A2U8DSN0</accession>
<dbReference type="InterPro" id="IPR051922">
    <property type="entry name" value="Bact_Sporulation_Assoc"/>
</dbReference>
<feature type="chain" id="PRO_5015933104" evidence="1">
    <location>
        <begin position="28"/>
        <end position="516"/>
    </location>
</feature>
<gene>
    <name evidence="2" type="ORF">B9W14_15195</name>
</gene>
<dbReference type="Proteomes" id="UP000244910">
    <property type="component" value="Chromosome"/>
</dbReference>
<dbReference type="InterPro" id="IPR007253">
    <property type="entry name" value="Cell_wall-bd_2"/>
</dbReference>
<dbReference type="EMBL" id="CP020953">
    <property type="protein sequence ID" value="AWI05786.1"/>
    <property type="molecule type" value="Genomic_DNA"/>
</dbReference>
<dbReference type="KEGG" id="cdrk:B9W14_15195"/>